<feature type="compositionally biased region" description="Basic and acidic residues" evidence="1">
    <location>
        <begin position="486"/>
        <end position="516"/>
    </location>
</feature>
<dbReference type="AlphaFoldDB" id="A0A836C9E0"/>
<evidence type="ECO:0000313" key="2">
    <source>
        <dbReference type="EMBL" id="KAG5176216.1"/>
    </source>
</evidence>
<evidence type="ECO:0000256" key="1">
    <source>
        <dbReference type="SAM" id="MobiDB-lite"/>
    </source>
</evidence>
<feature type="region of interest" description="Disordered" evidence="1">
    <location>
        <begin position="147"/>
        <end position="171"/>
    </location>
</feature>
<dbReference type="EMBL" id="JAFCMP010000539">
    <property type="protein sequence ID" value="KAG5176216.1"/>
    <property type="molecule type" value="Genomic_DNA"/>
</dbReference>
<reference evidence="2" key="1">
    <citation type="submission" date="2021-02" db="EMBL/GenBank/DDBJ databases">
        <title>First Annotated Genome of the Yellow-green Alga Tribonema minus.</title>
        <authorList>
            <person name="Mahan K.M."/>
        </authorList>
    </citation>
    <scope>NUCLEOTIDE SEQUENCE</scope>
    <source>
        <strain evidence="2">UTEX B ZZ1240</strain>
    </source>
</reference>
<feature type="compositionally biased region" description="Gly residues" evidence="1">
    <location>
        <begin position="518"/>
        <end position="535"/>
    </location>
</feature>
<dbReference type="Gene3D" id="1.25.10.10">
    <property type="entry name" value="Leucine-rich Repeat Variant"/>
    <property type="match status" value="1"/>
</dbReference>
<keyword evidence="3" id="KW-1185">Reference proteome</keyword>
<proteinExistence type="predicted"/>
<feature type="compositionally biased region" description="Basic residues" evidence="1">
    <location>
        <begin position="1"/>
        <end position="10"/>
    </location>
</feature>
<name>A0A836C9E0_9STRA</name>
<feature type="region of interest" description="Disordered" evidence="1">
    <location>
        <begin position="1"/>
        <end position="33"/>
    </location>
</feature>
<feature type="region of interest" description="Disordered" evidence="1">
    <location>
        <begin position="57"/>
        <end position="83"/>
    </location>
</feature>
<comment type="caution">
    <text evidence="2">The sequence shown here is derived from an EMBL/GenBank/DDBJ whole genome shotgun (WGS) entry which is preliminary data.</text>
</comment>
<protein>
    <submittedName>
        <fullName evidence="2">Uncharacterized protein</fullName>
    </submittedName>
</protein>
<dbReference type="SUPFAM" id="SSF48371">
    <property type="entry name" value="ARM repeat"/>
    <property type="match status" value="1"/>
</dbReference>
<dbReference type="InterPro" id="IPR016024">
    <property type="entry name" value="ARM-type_fold"/>
</dbReference>
<feature type="compositionally biased region" description="Low complexity" evidence="1">
    <location>
        <begin position="57"/>
        <end position="73"/>
    </location>
</feature>
<gene>
    <name evidence="2" type="ORF">JKP88DRAFT_336180</name>
</gene>
<feature type="region of interest" description="Disordered" evidence="1">
    <location>
        <begin position="467"/>
        <end position="557"/>
    </location>
</feature>
<organism evidence="2 3">
    <name type="scientific">Tribonema minus</name>
    <dbReference type="NCBI Taxonomy" id="303371"/>
    <lineage>
        <taxon>Eukaryota</taxon>
        <taxon>Sar</taxon>
        <taxon>Stramenopiles</taxon>
        <taxon>Ochrophyta</taxon>
        <taxon>PX clade</taxon>
        <taxon>Xanthophyceae</taxon>
        <taxon>Tribonematales</taxon>
        <taxon>Tribonemataceae</taxon>
        <taxon>Tribonema</taxon>
    </lineage>
</organism>
<dbReference type="Proteomes" id="UP000664859">
    <property type="component" value="Unassembled WGS sequence"/>
</dbReference>
<sequence>MIRGRFKSHIKLTAPSAAERSNDARIASPPDSYQKPYGMGCADLWCNPPSTAALSNNPPSTAAALNTPSAAALNPPPPSPAKCRSRLEQHLLSATLRKTGAKQAIVAVGEGSGSGSAAREGGVEVGVEDRAGAWEQDRRQRHAPYQFTEGGFRDGPYARRAGPGRFRETSLTNPFLRPKKHYTAPPFTRPAAAFARADLGASVTALDGVAETQVRADAYFLTRAAFEGGAGAVLGVLERYRNDPEVVALALRHVAKSDPREDEYGRATEWGRACVRKAVEALQGWPRQPWVQVEALCALQSLTDRLCYRTVLRDDNKLRPVPWEDMIVAVMSDAIVMEPSFVVHKDIMGRDIREEIQVATGPSRDIVAYASRLFGNMACDDDHRDHIAQVAAPAIKAALDLIQDDGAVAYYACAALYNFVFRSREGHEIVLNAGALDTVAALLASDAVQDDAKVAAMVERTFAALQPNGWRGPSVGDETDGGKTASNDERSASNERNASDERNGSADKRGAEKDDFNGGAGGVFGSGSGGGGGNGVAPSAGPPFLSRARPVSRTMEL</sequence>
<evidence type="ECO:0000313" key="3">
    <source>
        <dbReference type="Proteomes" id="UP000664859"/>
    </source>
</evidence>
<accession>A0A836C9E0</accession>
<dbReference type="InterPro" id="IPR011989">
    <property type="entry name" value="ARM-like"/>
</dbReference>